<name>A0A953HX01_9BACT</name>
<evidence type="ECO:0000256" key="2">
    <source>
        <dbReference type="ARBA" id="ARBA00022980"/>
    </source>
</evidence>
<dbReference type="InterPro" id="IPR000456">
    <property type="entry name" value="Ribosomal_bL17"/>
</dbReference>
<dbReference type="InterPro" id="IPR036373">
    <property type="entry name" value="Ribosomal_bL17_sf"/>
</dbReference>
<dbReference type="Gene3D" id="3.90.1030.10">
    <property type="entry name" value="Ribosomal protein L17"/>
    <property type="match status" value="1"/>
</dbReference>
<comment type="caution">
    <text evidence="7">The sequence shown here is derived from an EMBL/GenBank/DDBJ whole genome shotgun (WGS) entry which is preliminary data.</text>
</comment>
<dbReference type="PROSITE" id="PS01167">
    <property type="entry name" value="RIBOSOMAL_L17"/>
    <property type="match status" value="1"/>
</dbReference>
<evidence type="ECO:0000256" key="4">
    <source>
        <dbReference type="HAMAP-Rule" id="MF_01368"/>
    </source>
</evidence>
<organism evidence="7 8">
    <name type="scientific">Membranihabitans marinus</name>
    <dbReference type="NCBI Taxonomy" id="1227546"/>
    <lineage>
        <taxon>Bacteria</taxon>
        <taxon>Pseudomonadati</taxon>
        <taxon>Bacteroidota</taxon>
        <taxon>Saprospiria</taxon>
        <taxon>Saprospirales</taxon>
        <taxon>Saprospiraceae</taxon>
        <taxon>Membranihabitans</taxon>
    </lineage>
</organism>
<dbReference type="PANTHER" id="PTHR14413">
    <property type="entry name" value="RIBOSOMAL PROTEIN L17"/>
    <property type="match status" value="1"/>
</dbReference>
<evidence type="ECO:0000313" key="8">
    <source>
        <dbReference type="Proteomes" id="UP000753961"/>
    </source>
</evidence>
<evidence type="ECO:0000256" key="1">
    <source>
        <dbReference type="ARBA" id="ARBA00008777"/>
    </source>
</evidence>
<comment type="similarity">
    <text evidence="1 4 5">Belongs to the bacterial ribosomal protein bL17 family.</text>
</comment>
<sequence>MRHAKKFNHLGRTAPHRKATLQNMSVALIKHKRIITTLAKAKALRPHLEPIITKSKANNMHARRVVFQYLQDKEAVKELFGPILIAIGERPGGYLRIIRMGFRKGDGAQMAMIEFVDFNETYNPNDGNVPGKKRTRRGGRTRRSGRGSTGAAAAAAATDSGKEEE</sequence>
<keyword evidence="8" id="KW-1185">Reference proteome</keyword>
<reference evidence="7" key="1">
    <citation type="submission" date="2021-06" db="EMBL/GenBank/DDBJ databases">
        <title>44 bacteria genomes isolated from Dapeng, Shenzhen.</title>
        <authorList>
            <person name="Zheng W."/>
            <person name="Yu S."/>
            <person name="Huang Y."/>
        </authorList>
    </citation>
    <scope>NUCLEOTIDE SEQUENCE</scope>
    <source>
        <strain evidence="7">DP5N28-2</strain>
    </source>
</reference>
<feature type="compositionally biased region" description="Low complexity" evidence="6">
    <location>
        <begin position="149"/>
        <end position="159"/>
    </location>
</feature>
<feature type="region of interest" description="Disordered" evidence="6">
    <location>
        <begin position="124"/>
        <end position="165"/>
    </location>
</feature>
<dbReference type="SUPFAM" id="SSF64263">
    <property type="entry name" value="Prokaryotic ribosomal protein L17"/>
    <property type="match status" value="1"/>
</dbReference>
<dbReference type="PANTHER" id="PTHR14413:SF16">
    <property type="entry name" value="LARGE RIBOSOMAL SUBUNIT PROTEIN BL17M"/>
    <property type="match status" value="1"/>
</dbReference>
<evidence type="ECO:0000256" key="6">
    <source>
        <dbReference type="SAM" id="MobiDB-lite"/>
    </source>
</evidence>
<dbReference type="GO" id="GO:0022625">
    <property type="term" value="C:cytosolic large ribosomal subunit"/>
    <property type="evidence" value="ECO:0007669"/>
    <property type="project" value="TreeGrafter"/>
</dbReference>
<dbReference type="GO" id="GO:0006412">
    <property type="term" value="P:translation"/>
    <property type="evidence" value="ECO:0007669"/>
    <property type="project" value="UniProtKB-UniRule"/>
</dbReference>
<evidence type="ECO:0000256" key="3">
    <source>
        <dbReference type="ARBA" id="ARBA00023274"/>
    </source>
</evidence>
<keyword evidence="2 4" id="KW-0689">Ribosomal protein</keyword>
<dbReference type="InterPro" id="IPR047859">
    <property type="entry name" value="Ribosomal_bL17_CS"/>
</dbReference>
<keyword evidence="3 4" id="KW-0687">Ribonucleoprotein</keyword>
<evidence type="ECO:0000256" key="5">
    <source>
        <dbReference type="RuleBase" id="RU000660"/>
    </source>
</evidence>
<dbReference type="HAMAP" id="MF_01368">
    <property type="entry name" value="Ribosomal_bL17"/>
    <property type="match status" value="1"/>
</dbReference>
<dbReference type="RefSeq" id="WP_222580863.1">
    <property type="nucleotide sequence ID" value="NZ_JAHVHU010000013.1"/>
</dbReference>
<protein>
    <recommendedName>
        <fullName evidence="4">Large ribosomal subunit protein bL17</fullName>
    </recommendedName>
</protein>
<comment type="subunit">
    <text evidence="4">Part of the 50S ribosomal subunit. Contacts protein L32.</text>
</comment>
<dbReference type="EMBL" id="JAHVHU010000013">
    <property type="protein sequence ID" value="MBY5959328.1"/>
    <property type="molecule type" value="Genomic_DNA"/>
</dbReference>
<evidence type="ECO:0000313" key="7">
    <source>
        <dbReference type="EMBL" id="MBY5959328.1"/>
    </source>
</evidence>
<dbReference type="NCBIfam" id="TIGR00059">
    <property type="entry name" value="L17"/>
    <property type="match status" value="1"/>
</dbReference>
<dbReference type="Proteomes" id="UP000753961">
    <property type="component" value="Unassembled WGS sequence"/>
</dbReference>
<dbReference type="AlphaFoldDB" id="A0A953HX01"/>
<accession>A0A953HX01</accession>
<dbReference type="GO" id="GO:0003735">
    <property type="term" value="F:structural constituent of ribosome"/>
    <property type="evidence" value="ECO:0007669"/>
    <property type="project" value="InterPro"/>
</dbReference>
<gene>
    <name evidence="4 7" type="primary">rplQ</name>
    <name evidence="7" type="ORF">KUV50_14340</name>
</gene>
<feature type="compositionally biased region" description="Basic residues" evidence="6">
    <location>
        <begin position="131"/>
        <end position="145"/>
    </location>
</feature>
<dbReference type="Pfam" id="PF01196">
    <property type="entry name" value="Ribosomal_L17"/>
    <property type="match status" value="1"/>
</dbReference>
<proteinExistence type="inferred from homology"/>